<proteinExistence type="predicted"/>
<protein>
    <submittedName>
        <fullName evidence="2">Uncharacterized protein</fullName>
    </submittedName>
</protein>
<evidence type="ECO:0000256" key="1">
    <source>
        <dbReference type="SAM" id="MobiDB-lite"/>
    </source>
</evidence>
<evidence type="ECO:0000313" key="2">
    <source>
        <dbReference type="EMBL" id="DAF55813.1"/>
    </source>
</evidence>
<reference evidence="2" key="1">
    <citation type="journal article" date="2021" name="Proc. Natl. Acad. Sci. U.S.A.">
        <title>A Catalog of Tens of Thousands of Viruses from Human Metagenomes Reveals Hidden Associations with Chronic Diseases.</title>
        <authorList>
            <person name="Tisza M.J."/>
            <person name="Buck C.B."/>
        </authorList>
    </citation>
    <scope>NUCLEOTIDE SEQUENCE</scope>
    <source>
        <strain evidence="2">Ct4SH8</strain>
    </source>
</reference>
<feature type="region of interest" description="Disordered" evidence="1">
    <location>
        <begin position="1"/>
        <end position="31"/>
    </location>
</feature>
<organism evidence="2">
    <name type="scientific">Siphoviridae sp. ct4SH8</name>
    <dbReference type="NCBI Taxonomy" id="2827776"/>
    <lineage>
        <taxon>Viruses</taxon>
        <taxon>Duplodnaviria</taxon>
        <taxon>Heunggongvirae</taxon>
        <taxon>Uroviricota</taxon>
        <taxon>Caudoviricetes</taxon>
    </lineage>
</organism>
<dbReference type="EMBL" id="BK032700">
    <property type="protein sequence ID" value="DAF55813.1"/>
    <property type="molecule type" value="Genomic_DNA"/>
</dbReference>
<sequence>MRTLPTTEHGRRTVSPNRGFTNRKEFFHHEA</sequence>
<feature type="compositionally biased region" description="Basic and acidic residues" evidence="1">
    <location>
        <begin position="22"/>
        <end position="31"/>
    </location>
</feature>
<accession>A0A8S5SXM3</accession>
<name>A0A8S5SXM3_9CAUD</name>